<feature type="compositionally biased region" description="Gly residues" evidence="1">
    <location>
        <begin position="493"/>
        <end position="509"/>
    </location>
</feature>
<evidence type="ECO:0000313" key="3">
    <source>
        <dbReference type="Proteomes" id="UP001241988"/>
    </source>
</evidence>
<comment type="caution">
    <text evidence="2">The sequence shown here is derived from an EMBL/GenBank/DDBJ whole genome shotgun (WGS) entry which is preliminary data.</text>
</comment>
<name>A0ABU0GVN2_9BACL</name>
<feature type="region of interest" description="Disordered" evidence="1">
    <location>
        <begin position="488"/>
        <end position="529"/>
    </location>
</feature>
<keyword evidence="3" id="KW-1185">Reference proteome</keyword>
<evidence type="ECO:0000256" key="1">
    <source>
        <dbReference type="SAM" id="MobiDB-lite"/>
    </source>
</evidence>
<organism evidence="2 3">
    <name type="scientific">Planomicrobium stackebrandtii</name>
    <dbReference type="NCBI Taxonomy" id="253160"/>
    <lineage>
        <taxon>Bacteria</taxon>
        <taxon>Bacillati</taxon>
        <taxon>Bacillota</taxon>
        <taxon>Bacilli</taxon>
        <taxon>Bacillales</taxon>
        <taxon>Caryophanaceae</taxon>
        <taxon>Planomicrobium</taxon>
    </lineage>
</organism>
<dbReference type="Proteomes" id="UP001241988">
    <property type="component" value="Unassembled WGS sequence"/>
</dbReference>
<dbReference type="EMBL" id="JAUSWB010000005">
    <property type="protein sequence ID" value="MDQ0429421.1"/>
    <property type="molecule type" value="Genomic_DNA"/>
</dbReference>
<accession>A0ABU0GVN2</accession>
<protein>
    <submittedName>
        <fullName evidence="2">Uncharacterized protein</fullName>
    </submittedName>
</protein>
<dbReference type="RefSeq" id="WP_308787504.1">
    <property type="nucleotide sequence ID" value="NZ_JAUSWB010000005.1"/>
</dbReference>
<sequence length="643" mass="72134">MEFWNFPAVTGGNINSINNAGLETFRDNPIDSLTREICQNSLDAVKDPDRPVIVEFKKFISNGLPGKLELSNAFYEGKETWRNGNEKSLRFINSAITILKESNIECLRISDFNTVGLVGAQKAELGSPWSSLIKEAGSSNKKDESGGSFGIGKAAPFLSSNLRTLFYSSLDKDGHSSHIGVADIMSFRNKDNSVTLGKGYFTNNENSNAIPTLLKLDSYFNRRETGTDIFITAFNGRQEWKDEMIQSILRNFFLTVFQEKLIVNVDGFVVNHLNISDLINGLEDNNENQILKNYFRLLTSSQTVKVPYPPKKYKDGLEFKEGEAELLLLDGEDLNRRVLMTRKTGMRIFEQSNISGSISFTGLLLMKGRNMNKVFKQMENPAHNAWLSNRFEENPKLGEKIFSDLRKFIRDTVKATYHQEVADTMNAIGLSDFLPNKSMMDGKGGEKIESIKAKTKFIDVKEIRQKPASVSNSTNIEKTPEQMLGEFDFSEGEFGGNGDGKKSGQGGGVPDNNVTDPGGTNDINRDSKGEVDSAEKLLLKTLYIHSKQRYSCVNKEDGEYRFMLIPQKEIEKGQIKFKLIGEQSNFDLPIKDVSFNNPEISVEKISGNTLHFINPNKSTNLDLNIKIEYSNYCVMEAGVYENS</sequence>
<gene>
    <name evidence="2" type="ORF">QOZ98_002249</name>
</gene>
<reference evidence="2 3" key="1">
    <citation type="submission" date="2023-07" db="EMBL/GenBank/DDBJ databases">
        <title>Genomic Encyclopedia of Type Strains, Phase IV (KMG-IV): sequencing the most valuable type-strain genomes for metagenomic binning, comparative biology and taxonomic classification.</title>
        <authorList>
            <person name="Goeker M."/>
        </authorList>
    </citation>
    <scope>NUCLEOTIDE SEQUENCE [LARGE SCALE GENOMIC DNA]</scope>
    <source>
        <strain evidence="2 3">DSM 16419</strain>
    </source>
</reference>
<proteinExistence type="predicted"/>
<evidence type="ECO:0000313" key="2">
    <source>
        <dbReference type="EMBL" id="MDQ0429421.1"/>
    </source>
</evidence>